<keyword evidence="5" id="KW-1185">Reference proteome</keyword>
<protein>
    <submittedName>
        <fullName evidence="4">Glutathione S-transferase family protein</fullName>
    </submittedName>
</protein>
<comment type="caution">
    <text evidence="4">The sequence shown here is derived from an EMBL/GenBank/DDBJ whole genome shotgun (WGS) entry which is preliminary data.</text>
</comment>
<dbReference type="PROSITE" id="PS50404">
    <property type="entry name" value="GST_NTER"/>
    <property type="match status" value="1"/>
</dbReference>
<dbReference type="Proteomes" id="UP000639775">
    <property type="component" value="Unassembled WGS sequence"/>
</dbReference>
<evidence type="ECO:0000313" key="4">
    <source>
        <dbReference type="EMBL" id="NHQ73255.1"/>
    </source>
</evidence>
<proteinExistence type="predicted"/>
<dbReference type="CDD" id="cd03057">
    <property type="entry name" value="GST_N_Beta"/>
    <property type="match status" value="1"/>
</dbReference>
<dbReference type="InterPro" id="IPR040079">
    <property type="entry name" value="Glutathione_S-Trfase"/>
</dbReference>
<reference evidence="4" key="1">
    <citation type="submission" date="2020-03" db="EMBL/GenBank/DDBJ databases">
        <title>Roseovarius gahaiensis sp. nov., isolated from Gahai Saline Lake, China.</title>
        <authorList>
            <person name="Sun X."/>
        </authorList>
    </citation>
    <scope>NUCLEOTIDE SEQUENCE</scope>
    <source>
        <strain evidence="4">GH877</strain>
    </source>
</reference>
<sequence>MTQTYRLHYAPDNASLIIRLALEELGQPYATVLVNRAAREHEGPAYRALNPNGLIPVLETADGPIFETGAILLWLTDRHGGLAPGPKDPSRAGALKWLFFVSNTLHPALGMRFHPERYIGSEVAAQTRMRIHMRGEITRHLDTLEQAAGDVPALFDGAAPTVIALYLGPVLRWTALYPPGETDWFDLAQWPRLRAMARGLERRASTRAAIQAEGLGPTPFTAPQMPNPPEGSAT</sequence>
<feature type="domain" description="GST N-terminal" evidence="2">
    <location>
        <begin position="2"/>
        <end position="83"/>
    </location>
</feature>
<dbReference type="SUPFAM" id="SSF47616">
    <property type="entry name" value="GST C-terminal domain-like"/>
    <property type="match status" value="1"/>
</dbReference>
<dbReference type="Pfam" id="PF13410">
    <property type="entry name" value="GST_C_2"/>
    <property type="match status" value="1"/>
</dbReference>
<dbReference type="InterPro" id="IPR036249">
    <property type="entry name" value="Thioredoxin-like_sf"/>
</dbReference>
<feature type="compositionally biased region" description="Pro residues" evidence="1">
    <location>
        <begin position="225"/>
        <end position="234"/>
    </location>
</feature>
<dbReference type="Gene3D" id="3.40.30.10">
    <property type="entry name" value="Glutaredoxin"/>
    <property type="match status" value="1"/>
</dbReference>
<name>A0A967BAY6_9RHOB</name>
<dbReference type="Pfam" id="PF13409">
    <property type="entry name" value="GST_N_2"/>
    <property type="match status" value="1"/>
</dbReference>
<evidence type="ECO:0000256" key="1">
    <source>
        <dbReference type="SAM" id="MobiDB-lite"/>
    </source>
</evidence>
<dbReference type="InterPro" id="IPR004045">
    <property type="entry name" value="Glutathione_S-Trfase_N"/>
</dbReference>
<feature type="domain" description="GST C-terminal" evidence="3">
    <location>
        <begin position="87"/>
        <end position="220"/>
    </location>
</feature>
<dbReference type="EMBL" id="JAAORB010000002">
    <property type="protein sequence ID" value="NHQ73255.1"/>
    <property type="molecule type" value="Genomic_DNA"/>
</dbReference>
<organism evidence="4 5">
    <name type="scientific">Roseovarius gahaiensis</name>
    <dbReference type="NCBI Taxonomy" id="2716691"/>
    <lineage>
        <taxon>Bacteria</taxon>
        <taxon>Pseudomonadati</taxon>
        <taxon>Pseudomonadota</taxon>
        <taxon>Alphaproteobacteria</taxon>
        <taxon>Rhodobacterales</taxon>
        <taxon>Roseobacteraceae</taxon>
        <taxon>Roseovarius</taxon>
    </lineage>
</organism>
<dbReference type="PROSITE" id="PS50405">
    <property type="entry name" value="GST_CTER"/>
    <property type="match status" value="1"/>
</dbReference>
<evidence type="ECO:0000259" key="2">
    <source>
        <dbReference type="PROSITE" id="PS50404"/>
    </source>
</evidence>
<dbReference type="PANTHER" id="PTHR44051:SF8">
    <property type="entry name" value="GLUTATHIONE S-TRANSFERASE GSTA"/>
    <property type="match status" value="1"/>
</dbReference>
<dbReference type="Gene3D" id="1.20.1050.10">
    <property type="match status" value="1"/>
</dbReference>
<dbReference type="PANTHER" id="PTHR44051">
    <property type="entry name" value="GLUTATHIONE S-TRANSFERASE-RELATED"/>
    <property type="match status" value="1"/>
</dbReference>
<evidence type="ECO:0000259" key="3">
    <source>
        <dbReference type="PROSITE" id="PS50405"/>
    </source>
</evidence>
<gene>
    <name evidence="4" type="ORF">HAT86_02100</name>
</gene>
<dbReference type="SUPFAM" id="SSF52833">
    <property type="entry name" value="Thioredoxin-like"/>
    <property type="match status" value="1"/>
</dbReference>
<accession>A0A967BAY6</accession>
<dbReference type="SFLD" id="SFLDS00019">
    <property type="entry name" value="Glutathione_Transferase_(cytos"/>
    <property type="match status" value="1"/>
</dbReference>
<evidence type="ECO:0000313" key="5">
    <source>
        <dbReference type="Proteomes" id="UP000639775"/>
    </source>
</evidence>
<dbReference type="RefSeq" id="WP_167192929.1">
    <property type="nucleotide sequence ID" value="NZ_JAAORB010000002.1"/>
</dbReference>
<dbReference type="SFLD" id="SFLDG00358">
    <property type="entry name" value="Main_(cytGST)"/>
    <property type="match status" value="1"/>
</dbReference>
<dbReference type="AlphaFoldDB" id="A0A967BAY6"/>
<feature type="region of interest" description="Disordered" evidence="1">
    <location>
        <begin position="212"/>
        <end position="234"/>
    </location>
</feature>
<dbReference type="InterPro" id="IPR036282">
    <property type="entry name" value="Glutathione-S-Trfase_C_sf"/>
</dbReference>
<dbReference type="InterPro" id="IPR010987">
    <property type="entry name" value="Glutathione-S-Trfase_C-like"/>
</dbReference>